<keyword evidence="5" id="KW-0158">Chromosome</keyword>
<reference evidence="25" key="1">
    <citation type="journal article" date="2015" name="Sci. Rep.">
        <title>Spliced leader RNA trans-splicing discovered in copepods.</title>
        <authorList>
            <person name="Yang F."/>
            <person name="Xu D."/>
            <person name="Zhuang Y."/>
            <person name="Yi X."/>
            <person name="Huang Y."/>
            <person name="Chen H."/>
            <person name="Lin S."/>
            <person name="Campbell D.A."/>
            <person name="Sturm N.R."/>
            <person name="Liu G."/>
            <person name="Zhang H."/>
        </authorList>
    </citation>
    <scope>NUCLEOTIDE SEQUENCE</scope>
</reference>
<dbReference type="EC" id="4.2.99.18" evidence="4"/>
<keyword evidence="10" id="KW-0378">Hydrolase</keyword>
<dbReference type="GO" id="GO:0005694">
    <property type="term" value="C:chromosome"/>
    <property type="evidence" value="ECO:0007669"/>
    <property type="project" value="UniProtKB-SubCell"/>
</dbReference>
<keyword evidence="6" id="KW-0479">Metal-binding</keyword>
<keyword evidence="7" id="KW-0677">Repeat</keyword>
<evidence type="ECO:0000256" key="22">
    <source>
        <dbReference type="PROSITE-ProRule" id="PRU00391"/>
    </source>
</evidence>
<dbReference type="GO" id="GO:0008270">
    <property type="term" value="F:zinc ion binding"/>
    <property type="evidence" value="ECO:0007669"/>
    <property type="project" value="UniProtKB-KW"/>
</dbReference>
<evidence type="ECO:0000256" key="11">
    <source>
        <dbReference type="ARBA" id="ARBA00022833"/>
    </source>
</evidence>
<evidence type="ECO:0000256" key="5">
    <source>
        <dbReference type="ARBA" id="ARBA00022454"/>
    </source>
</evidence>
<dbReference type="GO" id="GO:0006284">
    <property type="term" value="P:base-excision repair"/>
    <property type="evidence" value="ECO:0007669"/>
    <property type="project" value="InterPro"/>
</dbReference>
<keyword evidence="16" id="KW-0511">Multifunctional enzyme</keyword>
<dbReference type="Gene3D" id="3.20.190.10">
    <property type="entry name" value="MutM-like, N-terminal"/>
    <property type="match status" value="1"/>
</dbReference>
<dbReference type="PANTHER" id="PTHR22993:SF10">
    <property type="entry name" value="ENDONUCLEASE 8-LIKE 3"/>
    <property type="match status" value="1"/>
</dbReference>
<dbReference type="GO" id="GO:0005654">
    <property type="term" value="C:nucleoplasm"/>
    <property type="evidence" value="ECO:0007669"/>
    <property type="project" value="UniProtKB-ARBA"/>
</dbReference>
<keyword evidence="8" id="KW-0227">DNA damage</keyword>
<keyword evidence="13" id="KW-0234">DNA repair</keyword>
<sequence length="302" mass="34340">MVEGPGCKLKGEKMKAKIVGQRVQSISGNAVDNRPKRDLDKPTPFHALIGKKVIEVKTLGKELFIFFCSGQCLRVHFLMAGFVRYNGASEDPDESAKKKVPEKPRLQLNLDRDAVSMYQCSTEMRDSQETETRWHDYIELDICWKSFNHERAAKEIMDVRNTERIICDVIMDQTVLPGVGNIIKNEALFDAGINPLTKVKDLTKAHVTRLVKMNRDFSLIFYDCRKNGKPLHKFYKMYRFSKCKQCEGKVTKCKPGEYERGTYFCAQCQDNSLRSGPCKNSLLGWASGVDGCKNLDLPGVHV</sequence>
<comment type="subcellular location">
    <subcellularLocation>
        <location evidence="2">Chromosome</location>
    </subcellularLocation>
    <subcellularLocation>
        <location evidence="1">Nucleus</location>
    </subcellularLocation>
</comment>
<dbReference type="SUPFAM" id="SSF46946">
    <property type="entry name" value="S13-like H2TH domain"/>
    <property type="match status" value="1"/>
</dbReference>
<evidence type="ECO:0000256" key="1">
    <source>
        <dbReference type="ARBA" id="ARBA00004123"/>
    </source>
</evidence>
<dbReference type="InterPro" id="IPR015886">
    <property type="entry name" value="H2TH_FPG"/>
</dbReference>
<evidence type="ECO:0000256" key="3">
    <source>
        <dbReference type="ARBA" id="ARBA00009409"/>
    </source>
</evidence>
<evidence type="ECO:0000256" key="4">
    <source>
        <dbReference type="ARBA" id="ARBA00012720"/>
    </source>
</evidence>
<evidence type="ECO:0000256" key="2">
    <source>
        <dbReference type="ARBA" id="ARBA00004286"/>
    </source>
</evidence>
<keyword evidence="14" id="KW-0456">Lyase</keyword>
<dbReference type="PROSITE" id="PS51068">
    <property type="entry name" value="FPG_CAT"/>
    <property type="match status" value="1"/>
</dbReference>
<dbReference type="SUPFAM" id="SSF81624">
    <property type="entry name" value="N-terminal domain of MutM-like DNA repair proteins"/>
    <property type="match status" value="1"/>
</dbReference>
<evidence type="ECO:0000256" key="6">
    <source>
        <dbReference type="ARBA" id="ARBA00022723"/>
    </source>
</evidence>
<dbReference type="GO" id="GO:0140078">
    <property type="term" value="F:class I DNA-(apurinic or apyrimidinic site) endonuclease activity"/>
    <property type="evidence" value="ECO:0007669"/>
    <property type="project" value="UniProtKB-EC"/>
</dbReference>
<dbReference type="Gene3D" id="1.10.8.50">
    <property type="match status" value="1"/>
</dbReference>
<dbReference type="InterPro" id="IPR012319">
    <property type="entry name" value="FPG_cat"/>
</dbReference>
<dbReference type="PROSITE" id="PS51066">
    <property type="entry name" value="ZF_FPG_2"/>
    <property type="match status" value="1"/>
</dbReference>
<dbReference type="GO" id="GO:0003684">
    <property type="term" value="F:damaged DNA binding"/>
    <property type="evidence" value="ECO:0007669"/>
    <property type="project" value="InterPro"/>
</dbReference>
<dbReference type="InterPro" id="IPR010979">
    <property type="entry name" value="Ribosomal_uS13-like_H2TH"/>
</dbReference>
<comment type="similarity">
    <text evidence="3">Belongs to the FPG family.</text>
</comment>
<dbReference type="FunFam" id="1.10.8.50:FF:000008">
    <property type="entry name" value="Nei-like DNA glycosylase 3"/>
    <property type="match status" value="1"/>
</dbReference>
<evidence type="ECO:0000256" key="8">
    <source>
        <dbReference type="ARBA" id="ARBA00022763"/>
    </source>
</evidence>
<evidence type="ECO:0000256" key="17">
    <source>
        <dbReference type="ARBA" id="ARBA00023295"/>
    </source>
</evidence>
<proteinExistence type="evidence at transcript level"/>
<evidence type="ECO:0000256" key="13">
    <source>
        <dbReference type="ARBA" id="ARBA00023204"/>
    </source>
</evidence>
<evidence type="ECO:0000256" key="21">
    <source>
        <dbReference type="ARBA" id="ARBA00083341"/>
    </source>
</evidence>
<dbReference type="Pfam" id="PF06831">
    <property type="entry name" value="H2TH"/>
    <property type="match status" value="1"/>
</dbReference>
<evidence type="ECO:0000259" key="23">
    <source>
        <dbReference type="PROSITE" id="PS51066"/>
    </source>
</evidence>
<dbReference type="EMBL" id="KT754372">
    <property type="protein sequence ID" value="ALS04206.1"/>
    <property type="molecule type" value="mRNA"/>
</dbReference>
<dbReference type="InterPro" id="IPR000214">
    <property type="entry name" value="Znf_DNA_glyclase/AP_lyase"/>
</dbReference>
<accession>A0A0U2UMS3</accession>
<evidence type="ECO:0000256" key="12">
    <source>
        <dbReference type="ARBA" id="ARBA00023125"/>
    </source>
</evidence>
<name>A0A0U2UMS3_ACAPC</name>
<dbReference type="SMART" id="SM01232">
    <property type="entry name" value="H2TH"/>
    <property type="match status" value="1"/>
</dbReference>
<organism evidence="25">
    <name type="scientific">Acartia pacifica</name>
    <name type="common">Copepod</name>
    <dbReference type="NCBI Taxonomy" id="335913"/>
    <lineage>
        <taxon>Eukaryota</taxon>
        <taxon>Metazoa</taxon>
        <taxon>Ecdysozoa</taxon>
        <taxon>Arthropoda</taxon>
        <taxon>Crustacea</taxon>
        <taxon>Multicrustacea</taxon>
        <taxon>Hexanauplia</taxon>
        <taxon>Copepoda</taxon>
        <taxon>Calanoida</taxon>
        <taxon>Acartiidae</taxon>
        <taxon>Acartia</taxon>
    </lineage>
</organism>
<dbReference type="AlphaFoldDB" id="A0A0U2UMS3"/>
<evidence type="ECO:0000256" key="7">
    <source>
        <dbReference type="ARBA" id="ARBA00022737"/>
    </source>
</evidence>
<feature type="domain" description="FPG-type" evidence="23">
    <location>
        <begin position="236"/>
        <end position="270"/>
    </location>
</feature>
<evidence type="ECO:0000256" key="15">
    <source>
        <dbReference type="ARBA" id="ARBA00023242"/>
    </source>
</evidence>
<keyword evidence="12" id="KW-0238">DNA-binding</keyword>
<evidence type="ECO:0000256" key="18">
    <source>
        <dbReference type="ARBA" id="ARBA00073168"/>
    </source>
</evidence>
<keyword evidence="9 22" id="KW-0863">Zinc-finger</keyword>
<evidence type="ECO:0000256" key="9">
    <source>
        <dbReference type="ARBA" id="ARBA00022771"/>
    </source>
</evidence>
<keyword evidence="17" id="KW-0326">Glycosidase</keyword>
<dbReference type="InterPro" id="IPR035937">
    <property type="entry name" value="FPG_N"/>
</dbReference>
<evidence type="ECO:0000259" key="24">
    <source>
        <dbReference type="PROSITE" id="PS51068"/>
    </source>
</evidence>
<dbReference type="PANTHER" id="PTHR22993">
    <property type="entry name" value="FORMAMIDOPYRIMIDINE-DNA GLYCOSYLASE"/>
    <property type="match status" value="1"/>
</dbReference>
<dbReference type="Pfam" id="PF01149">
    <property type="entry name" value="Fapy_DNA_glyco"/>
    <property type="match status" value="1"/>
</dbReference>
<protein>
    <recommendedName>
        <fullName evidence="18">Endonuclease 8-like 3</fullName>
        <ecNumber evidence="4">4.2.99.18</ecNumber>
    </recommendedName>
    <alternativeName>
        <fullName evidence="19">DNA glycosylase/AP lyase Neil3</fullName>
    </alternativeName>
    <alternativeName>
        <fullName evidence="21">Endonuclease VIII-like 3</fullName>
    </alternativeName>
    <alternativeName>
        <fullName evidence="20">Nei-like protein 3</fullName>
    </alternativeName>
</protein>
<keyword evidence="25" id="KW-0255">Endonuclease</keyword>
<evidence type="ECO:0000256" key="14">
    <source>
        <dbReference type="ARBA" id="ARBA00023239"/>
    </source>
</evidence>
<keyword evidence="15" id="KW-0539">Nucleus</keyword>
<feature type="domain" description="Formamidopyrimidine-DNA glycosylase catalytic" evidence="24">
    <location>
        <begin position="2"/>
        <end position="228"/>
    </location>
</feature>
<evidence type="ECO:0000256" key="20">
    <source>
        <dbReference type="ARBA" id="ARBA00082922"/>
    </source>
</evidence>
<dbReference type="GO" id="GO:0019104">
    <property type="term" value="F:DNA N-glycosylase activity"/>
    <property type="evidence" value="ECO:0007669"/>
    <property type="project" value="InterPro"/>
</dbReference>
<evidence type="ECO:0000256" key="10">
    <source>
        <dbReference type="ARBA" id="ARBA00022801"/>
    </source>
</evidence>
<keyword evidence="25" id="KW-0540">Nuclease</keyword>
<evidence type="ECO:0000313" key="25">
    <source>
        <dbReference type="EMBL" id="ALS04206.1"/>
    </source>
</evidence>
<evidence type="ECO:0000256" key="19">
    <source>
        <dbReference type="ARBA" id="ARBA00081871"/>
    </source>
</evidence>
<keyword evidence="11" id="KW-0862">Zinc</keyword>
<evidence type="ECO:0000256" key="16">
    <source>
        <dbReference type="ARBA" id="ARBA00023268"/>
    </source>
</evidence>